<gene>
    <name evidence="15" type="primary">rcsC_88</name>
    <name evidence="15" type="ORF">SDC9_36647</name>
</gene>
<dbReference type="Pfam" id="PF07494">
    <property type="entry name" value="Reg_prop"/>
    <property type="match status" value="5"/>
</dbReference>
<dbReference type="Gene3D" id="1.10.287.130">
    <property type="match status" value="1"/>
</dbReference>
<keyword evidence="11" id="KW-0812">Transmembrane</keyword>
<keyword evidence="8" id="KW-0902">Two-component regulatory system</keyword>
<evidence type="ECO:0000256" key="7">
    <source>
        <dbReference type="ARBA" id="ARBA00022840"/>
    </source>
</evidence>
<dbReference type="InterPro" id="IPR001789">
    <property type="entry name" value="Sig_transdc_resp-reg_receiver"/>
</dbReference>
<dbReference type="InterPro" id="IPR003594">
    <property type="entry name" value="HATPase_dom"/>
</dbReference>
<evidence type="ECO:0000259" key="12">
    <source>
        <dbReference type="PROSITE" id="PS01124"/>
    </source>
</evidence>
<dbReference type="SUPFAM" id="SSF47384">
    <property type="entry name" value="Homodimeric domain of signal transducing histidine kinase"/>
    <property type="match status" value="1"/>
</dbReference>
<evidence type="ECO:0000256" key="11">
    <source>
        <dbReference type="SAM" id="Phobius"/>
    </source>
</evidence>
<dbReference type="FunFam" id="3.40.50.2300:FF:000138">
    <property type="entry name" value="Two-component system sensor histidine kinase/response regulator"/>
    <property type="match status" value="1"/>
</dbReference>
<evidence type="ECO:0000259" key="14">
    <source>
        <dbReference type="PROSITE" id="PS50110"/>
    </source>
</evidence>
<dbReference type="SUPFAM" id="SSF46689">
    <property type="entry name" value="Homeodomain-like"/>
    <property type="match status" value="1"/>
</dbReference>
<dbReference type="GO" id="GO:0003700">
    <property type="term" value="F:DNA-binding transcription factor activity"/>
    <property type="evidence" value="ECO:0007669"/>
    <property type="project" value="InterPro"/>
</dbReference>
<dbReference type="InterPro" id="IPR015943">
    <property type="entry name" value="WD40/YVTN_repeat-like_dom_sf"/>
</dbReference>
<feature type="domain" description="Response regulatory" evidence="14">
    <location>
        <begin position="1090"/>
        <end position="1205"/>
    </location>
</feature>
<dbReference type="PANTHER" id="PTHR43547">
    <property type="entry name" value="TWO-COMPONENT HISTIDINE KINASE"/>
    <property type="match status" value="1"/>
</dbReference>
<dbReference type="EMBL" id="VSSQ01000308">
    <property type="protein sequence ID" value="MPL90593.1"/>
    <property type="molecule type" value="Genomic_DNA"/>
</dbReference>
<dbReference type="CDD" id="cd00075">
    <property type="entry name" value="HATPase"/>
    <property type="match status" value="1"/>
</dbReference>
<comment type="caution">
    <text evidence="15">The sequence shown here is derived from an EMBL/GenBank/DDBJ whole genome shotgun (WGS) entry which is preliminary data.</text>
</comment>
<proteinExistence type="predicted"/>
<dbReference type="InterPro" id="IPR003661">
    <property type="entry name" value="HisK_dim/P_dom"/>
</dbReference>
<evidence type="ECO:0000259" key="13">
    <source>
        <dbReference type="PROSITE" id="PS50109"/>
    </source>
</evidence>
<keyword evidence="10" id="KW-0804">Transcription</keyword>
<dbReference type="Pfam" id="PF00512">
    <property type="entry name" value="HisKA"/>
    <property type="match status" value="1"/>
</dbReference>
<keyword evidence="6 15" id="KW-0418">Kinase</keyword>
<evidence type="ECO:0000256" key="3">
    <source>
        <dbReference type="ARBA" id="ARBA00022553"/>
    </source>
</evidence>
<dbReference type="InterPro" id="IPR013783">
    <property type="entry name" value="Ig-like_fold"/>
</dbReference>
<dbReference type="Pfam" id="PF07495">
    <property type="entry name" value="Y_Y_Y"/>
    <property type="match status" value="1"/>
</dbReference>
<dbReference type="InterPro" id="IPR011110">
    <property type="entry name" value="Reg_prop"/>
</dbReference>
<dbReference type="GO" id="GO:0000155">
    <property type="term" value="F:phosphorelay sensor kinase activity"/>
    <property type="evidence" value="ECO:0007669"/>
    <property type="project" value="InterPro"/>
</dbReference>
<evidence type="ECO:0000256" key="5">
    <source>
        <dbReference type="ARBA" id="ARBA00022741"/>
    </source>
</evidence>
<comment type="catalytic activity">
    <reaction evidence="1">
        <text>ATP + protein L-histidine = ADP + protein N-phospho-L-histidine.</text>
        <dbReference type="EC" id="2.7.13.3"/>
    </reaction>
</comment>
<evidence type="ECO:0000256" key="9">
    <source>
        <dbReference type="ARBA" id="ARBA00023015"/>
    </source>
</evidence>
<accession>A0A644VJ10</accession>
<keyword evidence="11" id="KW-0472">Membrane</keyword>
<dbReference type="Pfam" id="PF02518">
    <property type="entry name" value="HATPase_c"/>
    <property type="match status" value="1"/>
</dbReference>
<dbReference type="PANTHER" id="PTHR43547:SF2">
    <property type="entry name" value="HYBRID SIGNAL TRANSDUCTION HISTIDINE KINASE C"/>
    <property type="match status" value="1"/>
</dbReference>
<reference evidence="15" key="1">
    <citation type="submission" date="2019-08" db="EMBL/GenBank/DDBJ databases">
        <authorList>
            <person name="Kucharzyk K."/>
            <person name="Murdoch R.W."/>
            <person name="Higgins S."/>
            <person name="Loffler F."/>
        </authorList>
    </citation>
    <scope>NUCLEOTIDE SEQUENCE</scope>
</reference>
<evidence type="ECO:0000256" key="2">
    <source>
        <dbReference type="ARBA" id="ARBA00012438"/>
    </source>
</evidence>
<feature type="domain" description="Histidine kinase" evidence="13">
    <location>
        <begin position="832"/>
        <end position="1044"/>
    </location>
</feature>
<dbReference type="PROSITE" id="PS50110">
    <property type="entry name" value="RESPONSE_REGULATORY"/>
    <property type="match status" value="1"/>
</dbReference>
<evidence type="ECO:0000256" key="4">
    <source>
        <dbReference type="ARBA" id="ARBA00022679"/>
    </source>
</evidence>
<keyword evidence="5" id="KW-0547">Nucleotide-binding</keyword>
<dbReference type="SUPFAM" id="SSF63829">
    <property type="entry name" value="Calcium-dependent phosphotriesterase"/>
    <property type="match status" value="3"/>
</dbReference>
<dbReference type="SMART" id="SM00448">
    <property type="entry name" value="REC"/>
    <property type="match status" value="1"/>
</dbReference>
<dbReference type="FunFam" id="1.10.10.60:FF:000284">
    <property type="entry name" value="Two-component system sensor histidine kinase/response regulator"/>
    <property type="match status" value="1"/>
</dbReference>
<dbReference type="Gene3D" id="3.40.50.2300">
    <property type="match status" value="1"/>
</dbReference>
<dbReference type="InterPro" id="IPR009057">
    <property type="entry name" value="Homeodomain-like_sf"/>
</dbReference>
<evidence type="ECO:0000256" key="10">
    <source>
        <dbReference type="ARBA" id="ARBA00023163"/>
    </source>
</evidence>
<dbReference type="FunFam" id="2.60.40.10:FF:000791">
    <property type="entry name" value="Two-component system sensor histidine kinase/response regulator"/>
    <property type="match status" value="1"/>
</dbReference>
<dbReference type="Pfam" id="PF00072">
    <property type="entry name" value="Response_reg"/>
    <property type="match status" value="1"/>
</dbReference>
<dbReference type="InterPro" id="IPR004358">
    <property type="entry name" value="Sig_transdc_His_kin-like_C"/>
</dbReference>
<dbReference type="PRINTS" id="PR00344">
    <property type="entry name" value="BCTRLSENSOR"/>
</dbReference>
<dbReference type="FunFam" id="3.30.565.10:FF:000037">
    <property type="entry name" value="Hybrid sensor histidine kinase/response regulator"/>
    <property type="match status" value="1"/>
</dbReference>
<evidence type="ECO:0000313" key="15">
    <source>
        <dbReference type="EMBL" id="MPL90593.1"/>
    </source>
</evidence>
<dbReference type="InterPro" id="IPR036890">
    <property type="entry name" value="HATPase_C_sf"/>
</dbReference>
<organism evidence="15">
    <name type="scientific">bioreactor metagenome</name>
    <dbReference type="NCBI Taxonomy" id="1076179"/>
    <lineage>
        <taxon>unclassified sequences</taxon>
        <taxon>metagenomes</taxon>
        <taxon>ecological metagenomes</taxon>
    </lineage>
</organism>
<keyword evidence="11" id="KW-1133">Transmembrane helix</keyword>
<dbReference type="CDD" id="cd17574">
    <property type="entry name" value="REC_OmpR"/>
    <property type="match status" value="1"/>
</dbReference>
<keyword evidence="9" id="KW-0805">Transcription regulation</keyword>
<evidence type="ECO:0000256" key="6">
    <source>
        <dbReference type="ARBA" id="ARBA00022777"/>
    </source>
</evidence>
<feature type="domain" description="HTH araC/xylS-type" evidence="12">
    <location>
        <begin position="1237"/>
        <end position="1336"/>
    </location>
</feature>
<dbReference type="FunFam" id="1.10.287.130:FF:000034">
    <property type="entry name" value="Two-component system sensor histidine kinase/response regulator"/>
    <property type="match status" value="1"/>
</dbReference>
<dbReference type="InterPro" id="IPR018060">
    <property type="entry name" value="HTH_AraC"/>
</dbReference>
<dbReference type="InterPro" id="IPR011006">
    <property type="entry name" value="CheY-like_superfamily"/>
</dbReference>
<dbReference type="Pfam" id="PF12833">
    <property type="entry name" value="HTH_18"/>
    <property type="match status" value="1"/>
</dbReference>
<protein>
    <recommendedName>
        <fullName evidence="2">histidine kinase</fullName>
        <ecNumber evidence="2">2.7.13.3</ecNumber>
    </recommendedName>
</protein>
<dbReference type="CDD" id="cd00082">
    <property type="entry name" value="HisKA"/>
    <property type="match status" value="1"/>
</dbReference>
<dbReference type="InterPro" id="IPR011123">
    <property type="entry name" value="Y_Y_Y"/>
</dbReference>
<dbReference type="EC" id="2.7.13.3" evidence="2"/>
<dbReference type="Gene3D" id="3.30.565.10">
    <property type="entry name" value="Histidine kinase-like ATPase, C-terminal domain"/>
    <property type="match status" value="1"/>
</dbReference>
<dbReference type="PROSITE" id="PS01124">
    <property type="entry name" value="HTH_ARAC_FAMILY_2"/>
    <property type="match status" value="1"/>
</dbReference>
<feature type="transmembrane region" description="Helical" evidence="11">
    <location>
        <begin position="778"/>
        <end position="799"/>
    </location>
</feature>
<dbReference type="SMART" id="SM00342">
    <property type="entry name" value="HTH_ARAC"/>
    <property type="match status" value="1"/>
</dbReference>
<name>A0A644VJ10_9ZZZZ</name>
<keyword evidence="3" id="KW-0597">Phosphoprotein</keyword>
<dbReference type="SUPFAM" id="SSF52172">
    <property type="entry name" value="CheY-like"/>
    <property type="match status" value="1"/>
</dbReference>
<evidence type="ECO:0000256" key="8">
    <source>
        <dbReference type="ARBA" id="ARBA00023012"/>
    </source>
</evidence>
<dbReference type="Gene3D" id="2.60.40.10">
    <property type="entry name" value="Immunoglobulins"/>
    <property type="match status" value="1"/>
</dbReference>
<evidence type="ECO:0000256" key="1">
    <source>
        <dbReference type="ARBA" id="ARBA00000085"/>
    </source>
</evidence>
<keyword evidence="4 15" id="KW-0808">Transferase</keyword>
<sequence length="1339" mass="153201">MKNANRILLIFTIVFSSFTCFSAEPNGMYFSQISSKEGLSHSTVISIVQDKNNIMWFATFDGLNRYDGYAFKVYRNERNNENSLIHDVLRVLFIDSDGVLWIGSKGGLSQYVAEKDCFNNYQCVINDNQTLPVNAIVEFDNSHLLLGTESGLWMFNKKERKFVDFQELTSFKKPVQSLSRQNNNILIGTIDGLFVYNSVRKYISPVNNAFDGKIIQAILPQSDSRVWVGTEGAGLFLLNLTTGEVTNYRHNPSNPRSLSSNYVRSLAFDSQFHLWVGTFNALSIKTNGDDNFNNYFHNPTREGSISQNSIRSIYADTQGGMWLGSYYGGINYYHPLKNKFGHLLQNPYTRSLNDKVISCMVEDEDGKIWIGANDMGINIYNPQNGWFDYITRSNTSTLTSNNIKTFLLSKDKKNIYVGTHGGGLLLLNKQTRQARRIPGGAGKKIDDVYALTYDDTGKIWIGALSGLFIYNEPDGGMQEYDISDMGSSHVMFLKHDSKKRIWVGGEKSLGLLKSPKDKLKVFQSNEYNGTIINSAVNCIFEDSKNRIWIGTRGGLSLYNEDGTFKLYSKEDGLPGNMVFGVLEDSYGRLWISTNEGLSCFSPESAMFKNYSEIDGLLFRQYNMYSFCQSGSGLMYFGGINGITTFYPELLIDNPHTPAPGISKIIVQNREIHPFDETGILTNNILETKKIKLLPVQSSLTIEFFVSNYLAGKHNTFAYMLEGLDKTWNYATDNRQVTYNNLDHGSYMFKVKAANNDGKWNEEATELEIVVLPHWWQTWWAILLFFITATAILWFVWRFINQRRIMYEQLRSERLEKEKMEEVNQMKTRFFINISHEFRTPLTLILSPLQDIIEKTTDKWQRSQLLHIQKNTNKMLHLVNQLMDYRRAELGFFELKVHRLNPKNQVVEICNLFDRLAKRKKIGFTVDDLTSGKEMLIDSNYLELILSNLLSNAFKFTPDHGSITVRLEEDVNYFILEVEDTGSGIPEDKQALIFDRFYQVNNDYVGTGIGLSLVKRLVDLHHGKIEVKSKPGEGSRFTVYFPQNEEVYDKAEIETGHDDNTVKIHQKSLDFILDESIKEDSDQVDTQISDTLLIVEDNADVTEYLVERLSKHYHVYTASNGLEALDVLKDKEVDLILTDVMMPEMDGIKLCKSLKQNIKTCHIPVIILSARSNTEDQLQGLEVGADDYLPKPFTFSVLKAKIQNMLKSRRRTLEHYSKSLEIEPEKITFNAMDEELLKRAMKIVIDNLDNSEFSTDTFCSEMGMSRSNLHLKLKAITGESTIDFIKKIRFNEACKLLLDGRYNVAEVSTMVGFNTPSYFATSFKKYFGVLPTEYIKSRRL</sequence>
<keyword evidence="7" id="KW-0067">ATP-binding</keyword>
<dbReference type="Gene3D" id="2.130.10.10">
    <property type="entry name" value="YVTN repeat-like/Quinoprotein amine dehydrogenase"/>
    <property type="match status" value="2"/>
</dbReference>
<dbReference type="SMART" id="SM00388">
    <property type="entry name" value="HisKA"/>
    <property type="match status" value="1"/>
</dbReference>
<dbReference type="Gene3D" id="1.10.10.60">
    <property type="entry name" value="Homeodomain-like"/>
    <property type="match status" value="1"/>
</dbReference>
<dbReference type="PROSITE" id="PS50109">
    <property type="entry name" value="HIS_KIN"/>
    <property type="match status" value="1"/>
</dbReference>
<dbReference type="InterPro" id="IPR005467">
    <property type="entry name" value="His_kinase_dom"/>
</dbReference>
<dbReference type="SMART" id="SM00387">
    <property type="entry name" value="HATPase_c"/>
    <property type="match status" value="1"/>
</dbReference>
<dbReference type="SUPFAM" id="SSF55874">
    <property type="entry name" value="ATPase domain of HSP90 chaperone/DNA topoisomerase II/histidine kinase"/>
    <property type="match status" value="1"/>
</dbReference>
<dbReference type="GO" id="GO:0043565">
    <property type="term" value="F:sequence-specific DNA binding"/>
    <property type="evidence" value="ECO:0007669"/>
    <property type="project" value="InterPro"/>
</dbReference>
<dbReference type="InterPro" id="IPR036097">
    <property type="entry name" value="HisK_dim/P_sf"/>
</dbReference>
<dbReference type="GO" id="GO:0005524">
    <property type="term" value="F:ATP binding"/>
    <property type="evidence" value="ECO:0007669"/>
    <property type="project" value="UniProtKB-KW"/>
</dbReference>